<feature type="domain" description="Fido" evidence="2">
    <location>
        <begin position="1707"/>
        <end position="1826"/>
    </location>
</feature>
<dbReference type="InterPro" id="IPR036597">
    <property type="entry name" value="Fido-like_dom_sf"/>
</dbReference>
<reference evidence="3 4" key="1">
    <citation type="submission" date="2015-11" db="EMBL/GenBank/DDBJ databases">
        <title>Expanding the genomic diversity of Burkholderia species for the development of highly accurate diagnostics.</title>
        <authorList>
            <person name="Sahl J."/>
            <person name="Keim P."/>
            <person name="Wagner D."/>
        </authorList>
    </citation>
    <scope>NUCLEOTIDE SEQUENCE [LARGE SCALE GENOMIC DNA]</scope>
    <source>
        <strain evidence="3 4">MSMB2087WGS</strain>
    </source>
</reference>
<evidence type="ECO:0000256" key="1">
    <source>
        <dbReference type="SAM" id="MobiDB-lite"/>
    </source>
</evidence>
<dbReference type="EMBL" id="LPHD01000252">
    <property type="protein sequence ID" value="KWA67384.1"/>
    <property type="molecule type" value="Genomic_DNA"/>
</dbReference>
<dbReference type="Proteomes" id="UP000060630">
    <property type="component" value="Unassembled WGS sequence"/>
</dbReference>
<feature type="compositionally biased region" description="Low complexity" evidence="1">
    <location>
        <begin position="933"/>
        <end position="944"/>
    </location>
</feature>
<feature type="region of interest" description="Disordered" evidence="1">
    <location>
        <begin position="1"/>
        <end position="66"/>
    </location>
</feature>
<comment type="caution">
    <text evidence="3">The sequence shown here is derived from an EMBL/GenBank/DDBJ whole genome shotgun (WGS) entry which is preliminary data.</text>
</comment>
<gene>
    <name evidence="3" type="ORF">WL29_10475</name>
</gene>
<feature type="region of interest" description="Disordered" evidence="1">
    <location>
        <begin position="925"/>
        <end position="964"/>
    </location>
</feature>
<evidence type="ECO:0000313" key="3">
    <source>
        <dbReference type="EMBL" id="KWA67384.1"/>
    </source>
</evidence>
<dbReference type="RefSeq" id="WP_060193930.1">
    <property type="nucleotide sequence ID" value="NZ_LPHD01000252.1"/>
</dbReference>
<evidence type="ECO:0000259" key="2">
    <source>
        <dbReference type="PROSITE" id="PS51459"/>
    </source>
</evidence>
<proteinExistence type="predicted"/>
<name>A0A106PFR7_9BURK</name>
<dbReference type="PROSITE" id="PS51459">
    <property type="entry name" value="FIDO"/>
    <property type="match status" value="1"/>
</dbReference>
<sequence>MSSPTDASARMGSARGFDDSRLEQETIERRRQTHPQWEAHFDDDLQDAGSATSGATTMPAKPSPVARPSLEQQAANLQYLRDWDDTTSALLKMVAAKLHSQGITLCPDCDNDRFLAKLIAFDWSSEFCRAPEDLRRFARTVAAELERNPHDYQAVLGAAADAEVGSARPRDNEASASGMLSNLATNVIHKVVQKAIIEALPLSREIKSAKAFSERLRSIYEGNYTPQRQLEELADALDELRDTLTARGSESWAEPRILTDYLGVVTRWLRDVSTQWMNVELSVEEMRNSESMLRKVQGMLDLTETLLANPQLARVMAADTLSGLVQGVEAMRQTLSQVQQWQALPGDAQLDDYLGIVAANPLVKKVLDESTLKLGRVLVQVQRYTPYPSDGPLSARLGWLARTLADPALREQVQPHVAMVLGNEQANQLFVIFQLVDHLRHFPADSSMLGQALWLLSTLKQHAGDTPALAWLNQFQAALGADPATISLVNRLLTFDQSPESRLSLMRDLSKAVVPWLGELALRQVGGQLLPMEMARELEKFWQNSSATESWTSLIQRVANSAWTITKPYVAGALMNDPLAAATVQYAEALQQHTSWEETLRWFAAHDPSQDKTLQLVYGQYLNAMLVWQVYQALNSGDPNETEDKLRQLVQQLKDFRLVKSYPQLKKPLDLIPVVMALREAQKTIGAQPPADSWVDWINQRVKALASSTSPSLVKLRDELSRKAENWLADAVMSAFDAAAQLPSNLLPGAAAASVPPDTRAAGGTPVPATATSGLGANWQLGAGISLEALGVAAIGYAIWQWHQAGRAEAAPARDIEMQEVLAPQSAEAQSQSEVASFLPPGAATVAPVAQPSLPDRKLPLLLGVAGAGALAAGSAFLSRWAASGTGAAAQDGLSHSEYQRELQIISELQVPSLDFLFFDEPIETDTAPQDGETTTPRESATRTTENEIAVGTQKSSRVRRSAQGQFSSESIRQLINDAKRDAGLHNDNILNALSSSIDKSPDMRRLSGRPRAEMNVMYLLKFIENISYFIGNLDRERKERYRTLLDGLWQIADGLTDDYGKFKVAEYKRAFLIRNRSQQWVEEEGAFTVTEPSTSRGQLTENIEGFGERELQKLEMLYSPILNPSDFIDDYIKKAIISYEEKNGKKLSLTPESPITVRITTQVHNSNYGRPGARGQDKFIRQVAGTRTYSLKEIVTGHYLYDLKSVAKGDTTRDVTFDNSDAQHLVDEIKKVNLQTKMEQDLHEYRNDPEKRSGLTAYYQDMINMHLISYLDNMNSVPLYREAVEKFLTGAIQAREVSFNGVKLNGVFQIPAGEAGGLLFSVDEPTFFHVGSGKYSFQDISGRHLDQYYPTFPGTDDFKNWVLRKIPCNIASQYGGASADLFSAKLRTIMDVHGFADRIMMTPFSFAASANPGDLANKLFDGLMDRLESDVDTLVFSSGEQITEAALNVAKTILILGASVLNVAVPGSGTPIGRIALFLANLSLDAGYVAISAAQAAIADRPEDAAAFRNEAILAGVLGGAIGVARGIPMTRQGVSQTLELYRNAKAASNKAIPVLLRKMNWNRLADSRKIDLLVDTMKNSEQASELARLTNSEVVEQSIRRNLTLDGLGDAKSRFAWGDYASEQTQVRRRLTFDLTRLKDANGHMNRFMDQPLVAPRVSLPGAPEDAAAGWITRNSRSAATPVAAEQLQSRVKDALARYRQADLLDIRTIDRIHEAVYAPAPGQAARTFRSSSDPVFMGSDIARAGFERALNDISKVQAVDSDLGEALYAAITRYHPYGDGNGRAARTVYALAQLKMGSRGPFRALTETAEHLLNPHIRPVSKR</sequence>
<dbReference type="InterPro" id="IPR003812">
    <property type="entry name" value="Fido"/>
</dbReference>
<protein>
    <recommendedName>
        <fullName evidence="2">Fido domain-containing protein</fullName>
    </recommendedName>
</protein>
<accession>A0A106PFR7</accession>
<evidence type="ECO:0000313" key="4">
    <source>
        <dbReference type="Proteomes" id="UP000060630"/>
    </source>
</evidence>
<organism evidence="3 4">
    <name type="scientific">Burkholderia ubonensis</name>
    <dbReference type="NCBI Taxonomy" id="101571"/>
    <lineage>
        <taxon>Bacteria</taxon>
        <taxon>Pseudomonadati</taxon>
        <taxon>Pseudomonadota</taxon>
        <taxon>Betaproteobacteria</taxon>
        <taxon>Burkholderiales</taxon>
        <taxon>Burkholderiaceae</taxon>
        <taxon>Burkholderia</taxon>
        <taxon>Burkholderia cepacia complex</taxon>
    </lineage>
</organism>
<feature type="compositionally biased region" description="Basic and acidic residues" evidence="1">
    <location>
        <begin position="16"/>
        <end position="30"/>
    </location>
</feature>
<dbReference type="Gene3D" id="1.10.3290.10">
    <property type="entry name" value="Fido-like domain"/>
    <property type="match status" value="1"/>
</dbReference>